<dbReference type="GO" id="GO:0006355">
    <property type="term" value="P:regulation of DNA-templated transcription"/>
    <property type="evidence" value="ECO:0007669"/>
    <property type="project" value="InterPro"/>
</dbReference>
<dbReference type="SMART" id="SM00028">
    <property type="entry name" value="TPR"/>
    <property type="match status" value="6"/>
</dbReference>
<organism evidence="8 9">
    <name type="scientific">Cellulophaga tyrosinoxydans</name>
    <dbReference type="NCBI Taxonomy" id="504486"/>
    <lineage>
        <taxon>Bacteria</taxon>
        <taxon>Pseudomonadati</taxon>
        <taxon>Bacteroidota</taxon>
        <taxon>Flavobacteriia</taxon>
        <taxon>Flavobacteriales</taxon>
        <taxon>Flavobacteriaceae</taxon>
        <taxon>Cellulophaga</taxon>
    </lineage>
</organism>
<feature type="transmembrane region" description="Helical" evidence="7">
    <location>
        <begin position="313"/>
        <end position="333"/>
    </location>
</feature>
<keyword evidence="9" id="KW-1185">Reference proteome</keyword>
<feature type="repeat" description="TPR" evidence="6">
    <location>
        <begin position="240"/>
        <end position="273"/>
    </location>
</feature>
<dbReference type="PANTHER" id="PTHR46630">
    <property type="entry name" value="TETRATRICOPEPTIDE REPEAT PROTEIN 29"/>
    <property type="match status" value="1"/>
</dbReference>
<evidence type="ECO:0000256" key="3">
    <source>
        <dbReference type="ARBA" id="ARBA00022737"/>
    </source>
</evidence>
<keyword evidence="7" id="KW-0812">Transmembrane</keyword>
<evidence type="ECO:0000313" key="9">
    <source>
        <dbReference type="Proteomes" id="UP000192360"/>
    </source>
</evidence>
<comment type="similarity">
    <text evidence="5">Belongs to the Rap family.</text>
</comment>
<proteinExistence type="inferred from homology"/>
<evidence type="ECO:0000256" key="2">
    <source>
        <dbReference type="ARBA" id="ARBA00022490"/>
    </source>
</evidence>
<dbReference type="Pfam" id="PF13424">
    <property type="entry name" value="TPR_12"/>
    <property type="match status" value="2"/>
</dbReference>
<dbReference type="InterPro" id="IPR051476">
    <property type="entry name" value="Bac_ResReg_Asp_Phosphatase"/>
</dbReference>
<dbReference type="STRING" id="504486.SAMN05660703_1169"/>
<dbReference type="InterPro" id="IPR019734">
    <property type="entry name" value="TPR_rpt"/>
</dbReference>
<feature type="repeat" description="TPR" evidence="6">
    <location>
        <begin position="161"/>
        <end position="194"/>
    </location>
</feature>
<dbReference type="EMBL" id="FWXO01000001">
    <property type="protein sequence ID" value="SMC43539.1"/>
    <property type="molecule type" value="Genomic_DNA"/>
</dbReference>
<accession>A0A1W1Z534</accession>
<reference evidence="8 9" key="1">
    <citation type="submission" date="2017-04" db="EMBL/GenBank/DDBJ databases">
        <authorList>
            <person name="Afonso C.L."/>
            <person name="Miller P.J."/>
            <person name="Scott M.A."/>
            <person name="Spackman E."/>
            <person name="Goraichik I."/>
            <person name="Dimitrov K.M."/>
            <person name="Suarez D.L."/>
            <person name="Swayne D.E."/>
        </authorList>
    </citation>
    <scope>NUCLEOTIDE SEQUENCE [LARGE SCALE GENOMIC DNA]</scope>
    <source>
        <strain evidence="8 9">DSM 21164</strain>
    </source>
</reference>
<dbReference type="AlphaFoldDB" id="A0A1W1Z534"/>
<dbReference type="Gene3D" id="1.25.40.10">
    <property type="entry name" value="Tetratricopeptide repeat domain"/>
    <property type="match status" value="2"/>
</dbReference>
<evidence type="ECO:0000256" key="4">
    <source>
        <dbReference type="ARBA" id="ARBA00022803"/>
    </source>
</evidence>
<dbReference type="PANTHER" id="PTHR46630:SF1">
    <property type="entry name" value="TETRATRICOPEPTIDE REPEAT PROTEIN 29"/>
    <property type="match status" value="1"/>
</dbReference>
<keyword evidence="7" id="KW-1133">Transmembrane helix</keyword>
<dbReference type="GO" id="GO:0005737">
    <property type="term" value="C:cytoplasm"/>
    <property type="evidence" value="ECO:0007669"/>
    <property type="project" value="UniProtKB-SubCell"/>
</dbReference>
<dbReference type="SUPFAM" id="SSF48452">
    <property type="entry name" value="TPR-like"/>
    <property type="match status" value="2"/>
</dbReference>
<name>A0A1W1Z534_9FLAO</name>
<dbReference type="InterPro" id="IPR016032">
    <property type="entry name" value="Sig_transdc_resp-reg_C-effctor"/>
</dbReference>
<comment type="subcellular location">
    <subcellularLocation>
        <location evidence="1">Cytoplasm</location>
    </subcellularLocation>
</comment>
<dbReference type="Proteomes" id="UP000192360">
    <property type="component" value="Unassembled WGS sequence"/>
</dbReference>
<dbReference type="GO" id="GO:0003677">
    <property type="term" value="F:DNA binding"/>
    <property type="evidence" value="ECO:0007669"/>
    <property type="project" value="InterPro"/>
</dbReference>
<evidence type="ECO:0000256" key="7">
    <source>
        <dbReference type="SAM" id="Phobius"/>
    </source>
</evidence>
<gene>
    <name evidence="8" type="ORF">SAMN05660703_1169</name>
</gene>
<keyword evidence="3" id="KW-0677">Repeat</keyword>
<keyword evidence="4 6" id="KW-0802">TPR repeat</keyword>
<keyword evidence="7" id="KW-0472">Membrane</keyword>
<keyword evidence="2" id="KW-0963">Cytoplasm</keyword>
<dbReference type="SUPFAM" id="SSF46894">
    <property type="entry name" value="C-terminal effector domain of the bipartite response regulators"/>
    <property type="match status" value="1"/>
</dbReference>
<evidence type="ECO:0000256" key="1">
    <source>
        <dbReference type="ARBA" id="ARBA00004496"/>
    </source>
</evidence>
<evidence type="ECO:0000256" key="6">
    <source>
        <dbReference type="PROSITE-ProRule" id="PRU00339"/>
    </source>
</evidence>
<protein>
    <submittedName>
        <fullName evidence="8">Tetratricopeptide repeat-containing protein</fullName>
    </submittedName>
</protein>
<dbReference type="PROSITE" id="PS50005">
    <property type="entry name" value="TPR"/>
    <property type="match status" value="2"/>
</dbReference>
<dbReference type="InterPro" id="IPR011990">
    <property type="entry name" value="TPR-like_helical_dom_sf"/>
</dbReference>
<sequence>MAIAQGVNLLDLYNHTVSESFASLNTNLQKELKSKDGISKAKAHLKLGLFCQENGVFVEAINQFNYGLMSLENEKQDNVLLDLINCLGKLHLELKNYRTSEVYFKRGIEEALKQENKLQLAIAKSYLGACFEKQKLYKEALQLQDESLILYTDLKSDNGLCIVHENIGSIYEDLEQYDLALEHFNKALKYHGEQVDSRKANIYNNLGDVYRKTKVFDLGAEFSNRALETAKLCGDLHEQASSFKDLAENYQLLGELDKALTYLEQFIILDNENQQLQSTNQATALQIIYDTKEKEAQIKVLVQKGKVDYAQKIMLIASIISGVLLVLFWYLYILKKKKQTRNETIYKQQILKAELDKKSLKEEILKREVEVKNASLSTYSLHISQKNKILSDLAHTLTKCLDRNNIDLKRKLAALIQEINTNLSQVQEWEEFVTLFQEIHPQYIERINKVANDNLSSSELRLSMLLRLNLNSKEIASILRLTTDSVRVSRYRLRKKLPIDAKEELSQYLRSI</sequence>
<evidence type="ECO:0000313" key="8">
    <source>
        <dbReference type="EMBL" id="SMC43539.1"/>
    </source>
</evidence>
<evidence type="ECO:0000256" key="5">
    <source>
        <dbReference type="ARBA" id="ARBA00038253"/>
    </source>
</evidence>